<accession>A0AAV9U2I8</accession>
<dbReference type="Proteomes" id="UP001373714">
    <property type="component" value="Unassembled WGS sequence"/>
</dbReference>
<dbReference type="EMBL" id="JAVHNS010000018">
    <property type="protein sequence ID" value="KAK6331470.1"/>
    <property type="molecule type" value="Genomic_DNA"/>
</dbReference>
<protein>
    <submittedName>
        <fullName evidence="1">Uncharacterized protein</fullName>
    </submittedName>
</protein>
<evidence type="ECO:0000313" key="1">
    <source>
        <dbReference type="EMBL" id="KAK6331470.1"/>
    </source>
</evidence>
<evidence type="ECO:0000313" key="2">
    <source>
        <dbReference type="Proteomes" id="UP001373714"/>
    </source>
</evidence>
<name>A0AAV9U2I8_9PEZI</name>
<gene>
    <name evidence="1" type="ORF">TWF730_004552</name>
</gene>
<organism evidence="1 2">
    <name type="scientific">Orbilia blumenaviensis</name>
    <dbReference type="NCBI Taxonomy" id="1796055"/>
    <lineage>
        <taxon>Eukaryota</taxon>
        <taxon>Fungi</taxon>
        <taxon>Dikarya</taxon>
        <taxon>Ascomycota</taxon>
        <taxon>Pezizomycotina</taxon>
        <taxon>Orbiliomycetes</taxon>
        <taxon>Orbiliales</taxon>
        <taxon>Orbiliaceae</taxon>
        <taxon>Orbilia</taxon>
    </lineage>
</organism>
<dbReference type="AlphaFoldDB" id="A0AAV9U2I8"/>
<sequence>MSLEMIIDKLPDVDPPVSKWERQFAGVTESRNFWACLRELDEICPTYQREPDEHGFDVTGMKFSPPSISELKLIRKCYRKGVWRGQDVQIEKLKNIPVHPCDISFCTYGEDRGFWYTMYTWGTNTTAFAIDPSRALIIQLMLEFRSSYVKATVGAFSQQQMVDMFLLKYKGYKFTDIIWGGKTVVANWTLKGRFGKRKRAGYTVWTEGKKLRWIEGWHAFYPDPVDSEVELFKFFESE</sequence>
<reference evidence="1 2" key="1">
    <citation type="submission" date="2019-10" db="EMBL/GenBank/DDBJ databases">
        <authorList>
            <person name="Palmer J.M."/>
        </authorList>
    </citation>
    <scope>NUCLEOTIDE SEQUENCE [LARGE SCALE GENOMIC DNA]</scope>
    <source>
        <strain evidence="1 2">TWF730</strain>
    </source>
</reference>
<proteinExistence type="predicted"/>
<comment type="caution">
    <text evidence="1">The sequence shown here is derived from an EMBL/GenBank/DDBJ whole genome shotgun (WGS) entry which is preliminary data.</text>
</comment>
<keyword evidence="2" id="KW-1185">Reference proteome</keyword>